<organism evidence="3 4">
    <name type="scientific">Solidesulfovibrio fructosivorans JJ]</name>
    <dbReference type="NCBI Taxonomy" id="596151"/>
    <lineage>
        <taxon>Bacteria</taxon>
        <taxon>Pseudomonadati</taxon>
        <taxon>Thermodesulfobacteriota</taxon>
        <taxon>Desulfovibrionia</taxon>
        <taxon>Desulfovibrionales</taxon>
        <taxon>Desulfovibrionaceae</taxon>
        <taxon>Solidesulfovibrio</taxon>
    </lineage>
</organism>
<dbReference type="STRING" id="596151.DesfrDRAFT_0736"/>
<dbReference type="InterPro" id="IPR034154">
    <property type="entry name" value="TOPRIM_DnaG/twinkle"/>
</dbReference>
<feature type="coiled-coil region" evidence="1">
    <location>
        <begin position="102"/>
        <end position="134"/>
    </location>
</feature>
<dbReference type="AlphaFoldDB" id="E1JSZ7"/>
<reference evidence="3 4" key="1">
    <citation type="submission" date="2010-08" db="EMBL/GenBank/DDBJ databases">
        <title>The draft genome of Desulfovibrio fructosovorans JJ.</title>
        <authorList>
            <consortium name="US DOE Joint Genome Institute (JGI-PGF)"/>
            <person name="Lucas S."/>
            <person name="Copeland A."/>
            <person name="Lapidus A."/>
            <person name="Cheng J.-F."/>
            <person name="Bruce D."/>
            <person name="Goodwin L."/>
            <person name="Pitluck S."/>
            <person name="Land M.L."/>
            <person name="Hauser L."/>
            <person name="Chang Y.-J."/>
            <person name="Jeffries C."/>
            <person name="Wall J.D."/>
            <person name="Stahl D.A."/>
            <person name="Arkin A.P."/>
            <person name="Dehal P."/>
            <person name="Stolyar S.M."/>
            <person name="Hazen T.C."/>
            <person name="Woyke T.J."/>
        </authorList>
    </citation>
    <scope>NUCLEOTIDE SEQUENCE [LARGE SCALE GENOMIC DNA]</scope>
    <source>
        <strain evidence="3 4">JJ</strain>
    </source>
</reference>
<dbReference type="Proteomes" id="UP000006250">
    <property type="component" value="Unassembled WGS sequence"/>
</dbReference>
<dbReference type="SUPFAM" id="SSF52540">
    <property type="entry name" value="P-loop containing nucleoside triphosphate hydrolases"/>
    <property type="match status" value="1"/>
</dbReference>
<keyword evidence="1" id="KW-0175">Coiled coil</keyword>
<dbReference type="InterPro" id="IPR027417">
    <property type="entry name" value="P-loop_NTPase"/>
</dbReference>
<keyword evidence="4" id="KW-1185">Reference proteome</keyword>
<comment type="caution">
    <text evidence="3">The sequence shown here is derived from an EMBL/GenBank/DDBJ whole genome shotgun (WGS) entry which is preliminary data.</text>
</comment>
<proteinExistence type="predicted"/>
<name>E1JSZ7_SOLFR</name>
<accession>E1JSZ7</accession>
<dbReference type="InterPro" id="IPR006171">
    <property type="entry name" value="TOPRIM_dom"/>
</dbReference>
<dbReference type="EMBL" id="AECZ01000003">
    <property type="protein sequence ID" value="EFL52630.1"/>
    <property type="molecule type" value="Genomic_DNA"/>
</dbReference>
<feature type="domain" description="Toprim" evidence="2">
    <location>
        <begin position="216"/>
        <end position="313"/>
    </location>
</feature>
<dbReference type="eggNOG" id="COG0467">
    <property type="taxonomic scope" value="Bacteria"/>
</dbReference>
<dbReference type="Pfam" id="PF13362">
    <property type="entry name" value="Toprim_3"/>
    <property type="match status" value="1"/>
</dbReference>
<evidence type="ECO:0000313" key="3">
    <source>
        <dbReference type="EMBL" id="EFL52630.1"/>
    </source>
</evidence>
<gene>
    <name evidence="3" type="ORF">DesfrDRAFT_0736</name>
</gene>
<dbReference type="RefSeq" id="WP_005991204.1">
    <property type="nucleotide sequence ID" value="NZ_AECZ01000003.1"/>
</dbReference>
<protein>
    <recommendedName>
        <fullName evidence="2">Toprim domain-containing protein</fullName>
    </recommendedName>
</protein>
<evidence type="ECO:0000313" key="4">
    <source>
        <dbReference type="Proteomes" id="UP000006250"/>
    </source>
</evidence>
<sequence>MTSTTSHLSRAASSTMPPLIFSVQKVLDSLTAAMEGNGLAPGEIILDGQIHRCATADKPHSQNGWYVAHGDEPVSAAYGNHRTGESFNFCAKGDRELTPEERNRLKVRMEADKKRRQEEEAKRHAEARAEAKRILAATMPAPADHGYLVRKQVKSLGDLRITDDGRLVLPVLDAKGVVQSLQFIAPDGNKLFLAGGKLKGGYFPILTANGEKDGPLYVCEGYATGATIHAATGAAVLVAFNCGNLLAVADMARAQYPDREIVLCADDDAKTKGNPGLTKATEAALAVKARLSVPRFTDPANGTDFNDMAAAEGLEAVKACLAAAEVLGATDAKVDKSRLVVLDIRDFLALDIKPRELILAPVIPCQGLVMVYAARGIGKTHFALHVSYAVASGQTVFRWKAATPRRVLYIDGEMPASAMQERIAGIVASYRQEPTPGFMRIITPDTQPDFMPNLATPEGQAAIAPYLEGVDLLVVDNLATLCRAGRENESEGWLPVQEWILSLRRRGMSALLVHHANKGGGQRGTSSREDVLDTVISLRRPQDYRPEEGARFEVHLEKARGIIGDDAKPFEAKLVQDGNALVWACRDIEDMELEMVARLHADGLPIRDIAEETGLSKSKVGRLVKRLKQAAA</sequence>
<dbReference type="eggNOG" id="COG4643">
    <property type="taxonomic scope" value="Bacteria"/>
</dbReference>
<dbReference type="Gene3D" id="3.40.1360.10">
    <property type="match status" value="1"/>
</dbReference>
<dbReference type="CDD" id="cd01029">
    <property type="entry name" value="TOPRIM_primases"/>
    <property type="match status" value="1"/>
</dbReference>
<dbReference type="Gene3D" id="1.10.10.60">
    <property type="entry name" value="Homeodomain-like"/>
    <property type="match status" value="1"/>
</dbReference>
<evidence type="ECO:0000256" key="1">
    <source>
        <dbReference type="SAM" id="Coils"/>
    </source>
</evidence>
<evidence type="ECO:0000259" key="2">
    <source>
        <dbReference type="Pfam" id="PF13362"/>
    </source>
</evidence>
<dbReference type="Gene3D" id="3.40.50.300">
    <property type="entry name" value="P-loop containing nucleotide triphosphate hydrolases"/>
    <property type="match status" value="1"/>
</dbReference>
<dbReference type="Pfam" id="PF13481">
    <property type="entry name" value="AAA_25"/>
    <property type="match status" value="1"/>
</dbReference>